<dbReference type="PATRIC" id="fig|587753.10.peg.1270"/>
<feature type="domain" description="Prohead serine protease" evidence="4">
    <location>
        <begin position="16"/>
        <end position="162"/>
    </location>
</feature>
<dbReference type="GO" id="GO:0006508">
    <property type="term" value="P:proteolysis"/>
    <property type="evidence" value="ECO:0007669"/>
    <property type="project" value="UniProtKB-KW"/>
</dbReference>
<dbReference type="InterPro" id="IPR054613">
    <property type="entry name" value="Peptidase_S78_dom"/>
</dbReference>
<protein>
    <submittedName>
        <fullName evidence="5">Primosome assembly protein PriA</fullName>
    </submittedName>
</protein>
<evidence type="ECO:0000313" key="6">
    <source>
        <dbReference type="Proteomes" id="UP000032748"/>
    </source>
</evidence>
<accession>A0A0D5XVI3</accession>
<keyword evidence="1" id="KW-1188">Viral release from host cell</keyword>
<keyword evidence="3" id="KW-0378">Hydrolase</keyword>
<gene>
    <name evidence="5" type="ORF">PCL1606_12770</name>
</gene>
<dbReference type="OrthoDB" id="9804926at2"/>
<evidence type="ECO:0000259" key="4">
    <source>
        <dbReference type="Pfam" id="PF04586"/>
    </source>
</evidence>
<sequence length="224" mass="23428">MRPFQTAPLQLKFAADQAVGSFTGYASTFGGDPDAHGDVIAPGAFAESLSKHAAAGTRPALLWQHDQTNPVGVWESFTEDDQGLLSAGRLTLDVPQAKAAHALAKDGALALSIGYTIPPGGAVLVSGARLLKQIDLVEVSLVAVAANPNARIVSVKSAFDPTNPNPRDFERAARDVLGLSAREAKRLMAGGWNGLVRDEQPDNSTELAQIAAKLQNITATLQGL</sequence>
<keyword evidence="2" id="KW-0645">Protease</keyword>
<dbReference type="Pfam" id="PF04586">
    <property type="entry name" value="Peptidase_S78"/>
    <property type="match status" value="1"/>
</dbReference>
<dbReference type="Proteomes" id="UP000032748">
    <property type="component" value="Chromosome"/>
</dbReference>
<name>A0A0D5XVI3_9PSED</name>
<evidence type="ECO:0000256" key="3">
    <source>
        <dbReference type="ARBA" id="ARBA00022801"/>
    </source>
</evidence>
<organism evidence="5 6">
    <name type="scientific">Pseudomonas chlororaphis</name>
    <dbReference type="NCBI Taxonomy" id="587753"/>
    <lineage>
        <taxon>Bacteria</taxon>
        <taxon>Pseudomonadati</taxon>
        <taxon>Pseudomonadota</taxon>
        <taxon>Gammaproteobacteria</taxon>
        <taxon>Pseudomonadales</taxon>
        <taxon>Pseudomonadaceae</taxon>
        <taxon>Pseudomonas</taxon>
    </lineage>
</organism>
<dbReference type="KEGG" id="pcz:PCL1606_12770"/>
<dbReference type="InterPro" id="IPR006433">
    <property type="entry name" value="Prohead_protease"/>
</dbReference>
<dbReference type="NCBIfam" id="TIGR01543">
    <property type="entry name" value="proheadase_HK97"/>
    <property type="match status" value="1"/>
</dbReference>
<reference evidence="5 6" key="1">
    <citation type="journal article" date="2015" name="Mol. Plant Microbe Interact.">
        <title>Comparative Genomic Analysis of Pseudomonas chlororaphis PCL1606 Reveals New Insight into Antifungal Compounds Involved in Biocontrol.</title>
        <authorList>
            <person name="Calderon C.E."/>
            <person name="Ramos C."/>
            <person name="de Vicente A."/>
            <person name="Cazorla F.M."/>
        </authorList>
    </citation>
    <scope>NUCLEOTIDE SEQUENCE [LARGE SCALE GENOMIC DNA]</scope>
    <source>
        <strain evidence="5 6">PCL1606</strain>
    </source>
</reference>
<evidence type="ECO:0000313" key="5">
    <source>
        <dbReference type="EMBL" id="AKA22732.1"/>
    </source>
</evidence>
<dbReference type="AlphaFoldDB" id="A0A0D5XVI3"/>
<dbReference type="GO" id="GO:0008233">
    <property type="term" value="F:peptidase activity"/>
    <property type="evidence" value="ECO:0007669"/>
    <property type="project" value="UniProtKB-KW"/>
</dbReference>
<proteinExistence type="predicted"/>
<evidence type="ECO:0000256" key="2">
    <source>
        <dbReference type="ARBA" id="ARBA00022670"/>
    </source>
</evidence>
<dbReference type="EMBL" id="CP011110">
    <property type="protein sequence ID" value="AKA22732.1"/>
    <property type="molecule type" value="Genomic_DNA"/>
</dbReference>
<evidence type="ECO:0000256" key="1">
    <source>
        <dbReference type="ARBA" id="ARBA00022612"/>
    </source>
</evidence>
<dbReference type="RefSeq" id="WP_045881475.1">
    <property type="nucleotide sequence ID" value="NZ_CP011110.1"/>
</dbReference>